<dbReference type="AlphaFoldDB" id="A0AAU8I687"/>
<dbReference type="PANTHER" id="PTHR43745:SF2">
    <property type="entry name" value="NITROREDUCTASE MJ1384-RELATED"/>
    <property type="match status" value="1"/>
</dbReference>
<dbReference type="Pfam" id="PF00881">
    <property type="entry name" value="Nitroreductase"/>
    <property type="match status" value="1"/>
</dbReference>
<gene>
    <name evidence="2" type="ORF">L3V74_05830</name>
    <name evidence="3" type="ORF">Q7W82_01755</name>
</gene>
<dbReference type="InterPro" id="IPR020051">
    <property type="entry name" value="SagB-type_dehydrogenase"/>
</dbReference>
<dbReference type="KEGG" id="xin:Q7W82_01755"/>
<dbReference type="RefSeq" id="WP_242159143.1">
    <property type="nucleotide sequence ID" value="NZ_CP131914.1"/>
</dbReference>
<accession>A0AAU8I687</accession>
<dbReference type="CDD" id="cd02142">
    <property type="entry name" value="McbC_SagB-like_oxidoreductase"/>
    <property type="match status" value="1"/>
</dbReference>
<dbReference type="InterPro" id="IPR052544">
    <property type="entry name" value="Bacteriocin_Proc_Enz"/>
</dbReference>
<dbReference type="EMBL" id="JAKJPQ010000004">
    <property type="protein sequence ID" value="MCI2261053.1"/>
    <property type="molecule type" value="Genomic_DNA"/>
</dbReference>
<feature type="domain" description="Nitroreductase" evidence="1">
    <location>
        <begin position="180"/>
        <end position="369"/>
    </location>
</feature>
<evidence type="ECO:0000313" key="3">
    <source>
        <dbReference type="EMBL" id="XCI80918.1"/>
    </source>
</evidence>
<dbReference type="PANTHER" id="PTHR43745">
    <property type="entry name" value="NITROREDUCTASE MJ1384-RELATED"/>
    <property type="match status" value="1"/>
</dbReference>
<dbReference type="Proteomes" id="UP001430647">
    <property type="component" value="Unassembled WGS sequence"/>
</dbReference>
<dbReference type="InterPro" id="IPR030965">
    <property type="entry name" value="SagB-rel_DH_2"/>
</dbReference>
<protein>
    <submittedName>
        <fullName evidence="3">Peptide maturation dehydrogenase</fullName>
    </submittedName>
</protein>
<keyword evidence="4" id="KW-1185">Reference proteome</keyword>
<dbReference type="NCBIfam" id="TIGR03605">
    <property type="entry name" value="antibiot_sagB"/>
    <property type="match status" value="1"/>
</dbReference>
<reference evidence="2" key="2">
    <citation type="submission" date="2022-01" db="EMBL/GenBank/DDBJ databases">
        <authorList>
            <person name="Rana R."/>
            <person name="Patil P.B."/>
        </authorList>
    </citation>
    <scope>NUCLEOTIDE SEQUENCE</scope>
    <source>
        <strain evidence="2">PPL560</strain>
    </source>
</reference>
<evidence type="ECO:0000313" key="2">
    <source>
        <dbReference type="EMBL" id="MCI2261053.1"/>
    </source>
</evidence>
<reference evidence="2 4" key="1">
    <citation type="journal article" date="2022" name="Curr. Microbiol.">
        <title>Xanthomonas indica sp. nov., a Novel Member of Non-Pathogenic Xanthomonas Community from Healthy Rice Seeds.</title>
        <authorList>
            <person name="Rana R."/>
            <person name="Madhavan V.N."/>
            <person name="Saroha T."/>
            <person name="Bansal K."/>
            <person name="Kaur A."/>
            <person name="Sonti R.V."/>
            <person name="Patel H.K."/>
            <person name="Patil P.B."/>
        </authorList>
    </citation>
    <scope>NUCLEOTIDE SEQUENCE [LARGE SCALE GENOMIC DNA]</scope>
    <source>
        <strain evidence="2 4">PPL560</strain>
    </source>
</reference>
<sequence>MKLRRCGVVFFEPRESVGFDLMSLLAGAAGLSRQTRWLALAPHLDDEVEVDQGEREVLGAVSPSNWIDMASVVGYGVSLIDGLLEKGLLIGDTSAHSAMRERDDTVRSAYWWPAAAMLHKFCRWKDLDSVASMEANKLTTAPELRDKLGPPPPEVISRSRLGDDIELPRLAVDEYEKLMASRTTCRNFDQERHLPVDLFSRMMQRVVMAQSVVRLQDDTAFLKKNVPSAGGLHPTEVYLVVQRVEGIAPGLYHYHPVNHALELISVPSAGLADLARKMLAGQHWFADAHVQLILAPRYARSFWKYRLHSKAYRAVTLDVGHISQAIYSSATQLGLGAFVTSAINDVNIENAFGLDPLLEGPLAICGFGWRSKSMVTTEFDPLNEVWSGQR</sequence>
<evidence type="ECO:0000259" key="1">
    <source>
        <dbReference type="Pfam" id="PF00881"/>
    </source>
</evidence>
<dbReference type="InterPro" id="IPR029479">
    <property type="entry name" value="Nitroreductase"/>
</dbReference>
<dbReference type="EMBL" id="CP131914">
    <property type="protein sequence ID" value="XCI80918.1"/>
    <property type="molecule type" value="Genomic_DNA"/>
</dbReference>
<reference evidence="3" key="3">
    <citation type="submission" date="2023-08" db="EMBL/GenBank/DDBJ databases">
        <title>Complete genome sequence of Xanthomonas indica.</title>
        <authorList>
            <person name="Patil P.B."/>
            <person name="Rana R."/>
        </authorList>
    </citation>
    <scope>NUCLEOTIDE SEQUENCE</scope>
    <source>
        <strain evidence="3">PPL560</strain>
    </source>
</reference>
<dbReference type="NCBIfam" id="TIGR04511">
    <property type="entry name" value="SagB_rel_DH_2"/>
    <property type="match status" value="1"/>
</dbReference>
<name>A0AAU8I687_9XANT</name>
<proteinExistence type="predicted"/>
<evidence type="ECO:0000313" key="4">
    <source>
        <dbReference type="Proteomes" id="UP001430647"/>
    </source>
</evidence>
<organism evidence="3">
    <name type="scientific">Xanthomonas indica</name>
    <dbReference type="NCBI Taxonomy" id="2912242"/>
    <lineage>
        <taxon>Bacteria</taxon>
        <taxon>Pseudomonadati</taxon>
        <taxon>Pseudomonadota</taxon>
        <taxon>Gammaproteobacteria</taxon>
        <taxon>Lysobacterales</taxon>
        <taxon>Lysobacteraceae</taxon>
        <taxon>Xanthomonas</taxon>
    </lineage>
</organism>